<dbReference type="Proteomes" id="UP000243053">
    <property type="component" value="Unassembled WGS sequence"/>
</dbReference>
<dbReference type="AlphaFoldDB" id="A0A1Y5ENP0"/>
<feature type="signal peptide" evidence="1">
    <location>
        <begin position="1"/>
        <end position="17"/>
    </location>
</feature>
<name>A0A1Y5ENP0_COLPS</name>
<dbReference type="EMBL" id="MAAF01000036">
    <property type="protein sequence ID" value="OUR82684.1"/>
    <property type="molecule type" value="Genomic_DNA"/>
</dbReference>
<reference evidence="3" key="1">
    <citation type="journal article" date="2017" name="Proc. Natl. Acad. Sci. U.S.A.">
        <title>Simulation of Deepwater Horizon oil plume reveals substrate specialization within a complex community of hydrocarbon degraders.</title>
        <authorList>
            <person name="Hu P."/>
            <person name="Dubinsky E.A."/>
            <person name="Probst A.J."/>
            <person name="Wang J."/>
            <person name="Sieber C.M.K."/>
            <person name="Tom L.M."/>
            <person name="Gardinali P."/>
            <person name="Banfield J.F."/>
            <person name="Atlas R.M."/>
            <person name="Andersen G.L."/>
        </authorList>
    </citation>
    <scope>NUCLEOTIDE SEQUENCE [LARGE SCALE GENOMIC DNA]</scope>
</reference>
<evidence type="ECO:0000256" key="1">
    <source>
        <dbReference type="SAM" id="SignalP"/>
    </source>
</evidence>
<gene>
    <name evidence="2" type="ORF">A9Q75_05180</name>
</gene>
<feature type="chain" id="PRO_5012328190" description="DUF2523 domain-containing protein" evidence="1">
    <location>
        <begin position="18"/>
        <end position="134"/>
    </location>
</feature>
<evidence type="ECO:0000313" key="2">
    <source>
        <dbReference type="EMBL" id="OUR82684.1"/>
    </source>
</evidence>
<proteinExistence type="predicted"/>
<keyword evidence="1" id="KW-0732">Signal</keyword>
<evidence type="ECO:0000313" key="3">
    <source>
        <dbReference type="Proteomes" id="UP000243053"/>
    </source>
</evidence>
<accession>A0A1Y5ENP0</accession>
<protein>
    <recommendedName>
        <fullName evidence="4">DUF2523 domain-containing protein</fullName>
    </recommendedName>
</protein>
<evidence type="ECO:0008006" key="4">
    <source>
        <dbReference type="Google" id="ProtNLM"/>
    </source>
</evidence>
<organism evidence="2 3">
    <name type="scientific">Colwellia psychrerythraea</name>
    <name type="common">Vibrio psychroerythus</name>
    <dbReference type="NCBI Taxonomy" id="28229"/>
    <lineage>
        <taxon>Bacteria</taxon>
        <taxon>Pseudomonadati</taxon>
        <taxon>Pseudomonadota</taxon>
        <taxon>Gammaproteobacteria</taxon>
        <taxon>Alteromonadales</taxon>
        <taxon>Colwelliaceae</taxon>
        <taxon>Colwellia</taxon>
    </lineage>
</organism>
<sequence length="134" mass="15228">MKKLLILLLLVPFLATADTYTDVGGASQMVADSFTDLWDFMYTDVPDLIQRAIAYFITWSIKGKLEFYKVFIVYAWGMAKVIILDLNIMSQITSNMSALPVDVRQAFIDMRLFDGINLLLHASVTKFVMNFLGK</sequence>
<comment type="caution">
    <text evidence="2">The sequence shown here is derived from an EMBL/GenBank/DDBJ whole genome shotgun (WGS) entry which is preliminary data.</text>
</comment>